<dbReference type="EMBL" id="FTOH01000004">
    <property type="protein sequence ID" value="SIS76468.1"/>
    <property type="molecule type" value="Genomic_DNA"/>
</dbReference>
<feature type="chain" id="PRO_5009943371" evidence="1">
    <location>
        <begin position="22"/>
        <end position="293"/>
    </location>
</feature>
<evidence type="ECO:0000313" key="4">
    <source>
        <dbReference type="Proteomes" id="UP000185639"/>
    </source>
</evidence>
<feature type="signal peptide" evidence="1">
    <location>
        <begin position="1"/>
        <end position="21"/>
    </location>
</feature>
<name>A0A1N7LRK3_9GAMM</name>
<dbReference type="InterPro" id="IPR002491">
    <property type="entry name" value="ABC_transptr_periplasmic_BD"/>
</dbReference>
<keyword evidence="1" id="KW-0732">Signal</keyword>
<evidence type="ECO:0000259" key="2">
    <source>
        <dbReference type="PROSITE" id="PS50983"/>
    </source>
</evidence>
<keyword evidence="4" id="KW-1185">Reference proteome</keyword>
<proteinExistence type="predicted"/>
<sequence>MSMRQFLSGAVLLLMALHSSAVERLVSVDGALTEIVYALGAEHRLVGVDTTSRFPEAATELPQVGYMRQLNAEGILALRPTLVIASHDAGPEPVFAQLQAAGVKVARISAPDTLEGVASRIRQVGDALALSARAEQLAAKVVQAATEELAALPDQSPSTLFLLGTSGRGLMAAGLGTRAQALLELLNVNNAFEHQGYKPISAEGAVQAAPELVLIGHTGPDNSALTASTLAHTPAAEQKRIHTVDVSLVLGFGPRLPQALSLLIPLLYPQDTGIKGMSELSLEPSLNKLAESE</sequence>
<dbReference type="Pfam" id="PF01497">
    <property type="entry name" value="Peripla_BP_2"/>
    <property type="match status" value="1"/>
</dbReference>
<dbReference type="AlphaFoldDB" id="A0A1N7LRK3"/>
<dbReference type="Gene3D" id="3.40.50.1980">
    <property type="entry name" value="Nitrogenase molybdenum iron protein domain"/>
    <property type="match status" value="2"/>
</dbReference>
<reference evidence="4" key="1">
    <citation type="submission" date="2017-01" db="EMBL/GenBank/DDBJ databases">
        <authorList>
            <person name="Varghese N."/>
            <person name="Submissions S."/>
        </authorList>
    </citation>
    <scope>NUCLEOTIDE SEQUENCE [LARGE SCALE GENOMIC DNA]</scope>
    <source>
        <strain evidence="4">DSM 24913</strain>
    </source>
</reference>
<dbReference type="PANTHER" id="PTHR30535">
    <property type="entry name" value="VITAMIN B12-BINDING PROTEIN"/>
    <property type="match status" value="1"/>
</dbReference>
<dbReference type="STRING" id="484498.SAMN05421686_104178"/>
<dbReference type="PROSITE" id="PS50983">
    <property type="entry name" value="FE_B12_PBP"/>
    <property type="match status" value="1"/>
</dbReference>
<dbReference type="OrthoDB" id="9797736at2"/>
<dbReference type="Proteomes" id="UP000185639">
    <property type="component" value="Unassembled WGS sequence"/>
</dbReference>
<dbReference type="RefSeq" id="WP_076515034.1">
    <property type="nucleotide sequence ID" value="NZ_FTOH01000004.1"/>
</dbReference>
<organism evidence="3 4">
    <name type="scientific">Thalassolituus maritimus</name>
    <dbReference type="NCBI Taxonomy" id="484498"/>
    <lineage>
        <taxon>Bacteria</taxon>
        <taxon>Pseudomonadati</taxon>
        <taxon>Pseudomonadota</taxon>
        <taxon>Gammaproteobacteria</taxon>
        <taxon>Oceanospirillales</taxon>
        <taxon>Oceanospirillaceae</taxon>
        <taxon>Thalassolituus</taxon>
    </lineage>
</organism>
<accession>A0A1N7LRK3</accession>
<dbReference type="PANTHER" id="PTHR30535:SF4">
    <property type="entry name" value="HEMIN-BINDING PERIPLASMIC PROTEIN HMUT"/>
    <property type="match status" value="1"/>
</dbReference>
<dbReference type="InterPro" id="IPR050902">
    <property type="entry name" value="ABC_Transporter_SBP"/>
</dbReference>
<protein>
    <submittedName>
        <fullName evidence="3">Iron complex transport system substrate-binding protein</fullName>
    </submittedName>
</protein>
<feature type="domain" description="Fe/B12 periplasmic-binding" evidence="2">
    <location>
        <begin position="24"/>
        <end position="271"/>
    </location>
</feature>
<gene>
    <name evidence="3" type="ORF">SAMN05421686_104178</name>
</gene>
<evidence type="ECO:0000256" key="1">
    <source>
        <dbReference type="SAM" id="SignalP"/>
    </source>
</evidence>
<dbReference type="SUPFAM" id="SSF53807">
    <property type="entry name" value="Helical backbone' metal receptor"/>
    <property type="match status" value="1"/>
</dbReference>
<evidence type="ECO:0000313" key="3">
    <source>
        <dbReference type="EMBL" id="SIS76468.1"/>
    </source>
</evidence>